<name>A0A840A4N0_9CAUL</name>
<dbReference type="AlphaFoldDB" id="A0A840A4N0"/>
<organism evidence="1 2">
    <name type="scientific">Phenylobacterium haematophilum</name>
    <dbReference type="NCBI Taxonomy" id="98513"/>
    <lineage>
        <taxon>Bacteria</taxon>
        <taxon>Pseudomonadati</taxon>
        <taxon>Pseudomonadota</taxon>
        <taxon>Alphaproteobacteria</taxon>
        <taxon>Caulobacterales</taxon>
        <taxon>Caulobacteraceae</taxon>
        <taxon>Phenylobacterium</taxon>
    </lineage>
</organism>
<comment type="caution">
    <text evidence="1">The sequence shown here is derived from an EMBL/GenBank/DDBJ whole genome shotgun (WGS) entry which is preliminary data.</text>
</comment>
<proteinExistence type="predicted"/>
<dbReference type="Proteomes" id="UP000530564">
    <property type="component" value="Unassembled WGS sequence"/>
</dbReference>
<dbReference type="EMBL" id="JACIDK010000004">
    <property type="protein sequence ID" value="MBB3892440.1"/>
    <property type="molecule type" value="Genomic_DNA"/>
</dbReference>
<evidence type="ECO:0000313" key="1">
    <source>
        <dbReference type="EMBL" id="MBB3892440.1"/>
    </source>
</evidence>
<sequence length="162" mass="18082">MSSSDADAITSDLVDFNFPVIGFTPDREIWGFPDRRSLTTCGRLTRREGKPLGMELIDGDGLRCRVTALHDGGRAGPFIPWFIQAMLAGPQYRIEYSLERLGKATLDEVKARACETLEAFPSDYCLFDEHETVLLPLMAQVRAASSVEEIFKLLGPDTFEAY</sequence>
<evidence type="ECO:0000313" key="2">
    <source>
        <dbReference type="Proteomes" id="UP000530564"/>
    </source>
</evidence>
<reference evidence="1 2" key="1">
    <citation type="submission" date="2020-08" db="EMBL/GenBank/DDBJ databases">
        <title>Genomic Encyclopedia of Type Strains, Phase IV (KMG-IV): sequencing the most valuable type-strain genomes for metagenomic binning, comparative biology and taxonomic classification.</title>
        <authorList>
            <person name="Goeker M."/>
        </authorList>
    </citation>
    <scope>NUCLEOTIDE SEQUENCE [LARGE SCALE GENOMIC DNA]</scope>
    <source>
        <strain evidence="1 2">DSM 21793</strain>
    </source>
</reference>
<gene>
    <name evidence="1" type="ORF">GGQ61_003173</name>
</gene>
<accession>A0A840A4N0</accession>
<dbReference type="RefSeq" id="WP_183774664.1">
    <property type="nucleotide sequence ID" value="NZ_JACIDK010000004.1"/>
</dbReference>
<keyword evidence="2" id="KW-1185">Reference proteome</keyword>
<protein>
    <submittedName>
        <fullName evidence="1">Uncharacterized protein</fullName>
    </submittedName>
</protein>